<dbReference type="OrthoDB" id="9794942at2"/>
<feature type="domain" description="Isochorismatase-like" evidence="2">
    <location>
        <begin position="5"/>
        <end position="159"/>
    </location>
</feature>
<dbReference type="InterPro" id="IPR000868">
    <property type="entry name" value="Isochorismatase-like_dom"/>
</dbReference>
<evidence type="ECO:0000313" key="3">
    <source>
        <dbReference type="EMBL" id="TXB70691.1"/>
    </source>
</evidence>
<evidence type="ECO:0000256" key="1">
    <source>
        <dbReference type="ARBA" id="ARBA00022801"/>
    </source>
</evidence>
<evidence type="ECO:0000259" key="2">
    <source>
        <dbReference type="Pfam" id="PF00857"/>
    </source>
</evidence>
<protein>
    <submittedName>
        <fullName evidence="3">Isochorismatase family protein</fullName>
    </submittedName>
</protein>
<dbReference type="PANTHER" id="PTHR43540">
    <property type="entry name" value="PEROXYUREIDOACRYLATE/UREIDOACRYLATE AMIDOHYDROLASE-RELATED"/>
    <property type="match status" value="1"/>
</dbReference>
<keyword evidence="1" id="KW-0378">Hydrolase</keyword>
<dbReference type="EMBL" id="VOPL01000001">
    <property type="protein sequence ID" value="TXB70691.1"/>
    <property type="molecule type" value="Genomic_DNA"/>
</dbReference>
<organism evidence="3 4">
    <name type="scientific">Paracoccus aurantiacus</name>
    <dbReference type="NCBI Taxonomy" id="2599412"/>
    <lineage>
        <taxon>Bacteria</taxon>
        <taxon>Pseudomonadati</taxon>
        <taxon>Pseudomonadota</taxon>
        <taxon>Alphaproteobacteria</taxon>
        <taxon>Rhodobacterales</taxon>
        <taxon>Paracoccaceae</taxon>
        <taxon>Paracoccus</taxon>
    </lineage>
</organism>
<dbReference type="RefSeq" id="WP_147096176.1">
    <property type="nucleotide sequence ID" value="NZ_JBHUFH010000002.1"/>
</dbReference>
<evidence type="ECO:0000313" key="4">
    <source>
        <dbReference type="Proteomes" id="UP000321562"/>
    </source>
</evidence>
<dbReference type="SUPFAM" id="SSF52499">
    <property type="entry name" value="Isochorismatase-like hydrolases"/>
    <property type="match status" value="1"/>
</dbReference>
<dbReference type="Gene3D" id="3.40.50.850">
    <property type="entry name" value="Isochorismatase-like"/>
    <property type="match status" value="1"/>
</dbReference>
<dbReference type="InterPro" id="IPR050272">
    <property type="entry name" value="Isochorismatase-like_hydrls"/>
</dbReference>
<dbReference type="Proteomes" id="UP000321562">
    <property type="component" value="Unassembled WGS sequence"/>
</dbReference>
<dbReference type="InterPro" id="IPR036380">
    <property type="entry name" value="Isochorismatase-like_sf"/>
</dbReference>
<proteinExistence type="predicted"/>
<dbReference type="GO" id="GO:0016787">
    <property type="term" value="F:hydrolase activity"/>
    <property type="evidence" value="ECO:0007669"/>
    <property type="project" value="UniProtKB-KW"/>
</dbReference>
<dbReference type="AlphaFoldDB" id="A0A5C6S850"/>
<comment type="caution">
    <text evidence="3">The sequence shown here is derived from an EMBL/GenBank/DDBJ whole genome shotgun (WGS) entry which is preliminary data.</text>
</comment>
<reference evidence="3 4" key="1">
    <citation type="submission" date="2019-08" db="EMBL/GenBank/DDBJ databases">
        <authorList>
            <person name="Ye J."/>
        </authorList>
    </citation>
    <scope>NUCLEOTIDE SEQUENCE [LARGE SCALE GENOMIC DNA]</scope>
    <source>
        <strain evidence="3 4">TK008</strain>
    </source>
</reference>
<keyword evidence="4" id="KW-1185">Reference proteome</keyword>
<name>A0A5C6S850_9RHOB</name>
<sequence>MSRTLLVIDIQNDYFTGGTLPLWQAEQTEARIVDAMTKAREAGDKIVLVQHISNAKAGLFAPNSKGSEIRPAILDAASGAPVVVKHFADAFQETELKDHLQDGDELLICGMMTQNCVAFTALSRDADPYRIRVIGDLCSAPLEVVHAIALNAIGSKTDVVTADEIGLN</sequence>
<dbReference type="Pfam" id="PF00857">
    <property type="entry name" value="Isochorismatase"/>
    <property type="match status" value="1"/>
</dbReference>
<dbReference type="PANTHER" id="PTHR43540:SF15">
    <property type="entry name" value="BLR5631 PROTEIN"/>
    <property type="match status" value="1"/>
</dbReference>
<gene>
    <name evidence="3" type="ORF">FQV27_02170</name>
</gene>
<accession>A0A5C6S850</accession>